<dbReference type="Proteomes" id="UP001642260">
    <property type="component" value="Unassembled WGS sequence"/>
</dbReference>
<protein>
    <submittedName>
        <fullName evidence="1">Uncharacterized protein</fullName>
    </submittedName>
</protein>
<gene>
    <name evidence="1" type="ORF">ERUC_LOCUS2600</name>
</gene>
<dbReference type="AlphaFoldDB" id="A0ABC8J1L9"/>
<evidence type="ECO:0000313" key="2">
    <source>
        <dbReference type="Proteomes" id="UP001642260"/>
    </source>
</evidence>
<comment type="caution">
    <text evidence="1">The sequence shown here is derived from an EMBL/GenBank/DDBJ whole genome shotgun (WGS) entry which is preliminary data.</text>
</comment>
<dbReference type="EMBL" id="CAKOAT010052933">
    <property type="protein sequence ID" value="CAH8299667.1"/>
    <property type="molecule type" value="Genomic_DNA"/>
</dbReference>
<sequence>MSSSTRFAIPACIVRTWMVLRGTRYIYHRALDCIATVLALDPAVIVVSEKRSSVHQSKKNVGMNVPSLIRDLLLLLKVNKLSKYA</sequence>
<accession>A0ABC8J1L9</accession>
<keyword evidence="2" id="KW-1185">Reference proteome</keyword>
<evidence type="ECO:0000313" key="1">
    <source>
        <dbReference type="EMBL" id="CAH8299667.1"/>
    </source>
</evidence>
<proteinExistence type="predicted"/>
<organism evidence="1 2">
    <name type="scientific">Eruca vesicaria subsp. sativa</name>
    <name type="common">Garden rocket</name>
    <name type="synonym">Eruca sativa</name>
    <dbReference type="NCBI Taxonomy" id="29727"/>
    <lineage>
        <taxon>Eukaryota</taxon>
        <taxon>Viridiplantae</taxon>
        <taxon>Streptophyta</taxon>
        <taxon>Embryophyta</taxon>
        <taxon>Tracheophyta</taxon>
        <taxon>Spermatophyta</taxon>
        <taxon>Magnoliopsida</taxon>
        <taxon>eudicotyledons</taxon>
        <taxon>Gunneridae</taxon>
        <taxon>Pentapetalae</taxon>
        <taxon>rosids</taxon>
        <taxon>malvids</taxon>
        <taxon>Brassicales</taxon>
        <taxon>Brassicaceae</taxon>
        <taxon>Brassiceae</taxon>
        <taxon>Eruca</taxon>
    </lineage>
</organism>
<reference evidence="1 2" key="1">
    <citation type="submission" date="2022-03" db="EMBL/GenBank/DDBJ databases">
        <authorList>
            <person name="Macdonald S."/>
            <person name="Ahmed S."/>
            <person name="Newling K."/>
        </authorList>
    </citation>
    <scope>NUCLEOTIDE SEQUENCE [LARGE SCALE GENOMIC DNA]</scope>
</reference>
<name>A0ABC8J1L9_ERUVS</name>